<comment type="caution">
    <text evidence="2">The sequence shown here is derived from an EMBL/GenBank/DDBJ whole genome shotgun (WGS) entry which is preliminary data.</text>
</comment>
<keyword evidence="3" id="KW-1185">Reference proteome</keyword>
<dbReference type="AlphaFoldDB" id="A0A8J4C479"/>
<dbReference type="OrthoDB" id="1904536at2759"/>
<evidence type="ECO:0000256" key="1">
    <source>
        <dbReference type="SAM" id="Coils"/>
    </source>
</evidence>
<evidence type="ECO:0000313" key="3">
    <source>
        <dbReference type="Proteomes" id="UP000747110"/>
    </source>
</evidence>
<keyword evidence="1" id="KW-0175">Coiled coil</keyword>
<proteinExistence type="predicted"/>
<gene>
    <name evidence="2" type="ORF">Vretifemale_1676</name>
</gene>
<reference evidence="2" key="1">
    <citation type="journal article" date="2021" name="Proc. Natl. Acad. Sci. U.S.A.">
        <title>Three genomes in the algal genus Volvox reveal the fate of a haploid sex-determining region after a transition to homothallism.</title>
        <authorList>
            <person name="Yamamoto K."/>
            <person name="Hamaji T."/>
            <person name="Kawai-Toyooka H."/>
            <person name="Matsuzaki R."/>
            <person name="Takahashi F."/>
            <person name="Nishimura Y."/>
            <person name="Kawachi M."/>
            <person name="Noguchi H."/>
            <person name="Minakuchi Y."/>
            <person name="Umen J.G."/>
            <person name="Toyoda A."/>
            <person name="Nozaki H."/>
        </authorList>
    </citation>
    <scope>NUCLEOTIDE SEQUENCE</scope>
    <source>
        <strain evidence="2">NIES-3786</strain>
    </source>
</reference>
<name>A0A8J4C479_9CHLO</name>
<organism evidence="2 3">
    <name type="scientific">Volvox reticuliferus</name>
    <dbReference type="NCBI Taxonomy" id="1737510"/>
    <lineage>
        <taxon>Eukaryota</taxon>
        <taxon>Viridiplantae</taxon>
        <taxon>Chlorophyta</taxon>
        <taxon>core chlorophytes</taxon>
        <taxon>Chlorophyceae</taxon>
        <taxon>CS clade</taxon>
        <taxon>Chlamydomonadales</taxon>
        <taxon>Volvocaceae</taxon>
        <taxon>Volvox</taxon>
    </lineage>
</organism>
<feature type="coiled-coil region" evidence="1">
    <location>
        <begin position="87"/>
        <end position="132"/>
    </location>
</feature>
<feature type="coiled-coil region" evidence="1">
    <location>
        <begin position="10"/>
        <end position="37"/>
    </location>
</feature>
<evidence type="ECO:0000313" key="2">
    <source>
        <dbReference type="EMBL" id="GIL71041.1"/>
    </source>
</evidence>
<dbReference type="Proteomes" id="UP000747110">
    <property type="component" value="Unassembled WGS sequence"/>
</dbReference>
<accession>A0A8J4C479</accession>
<dbReference type="EMBL" id="BNCP01000002">
    <property type="protein sequence ID" value="GIL71041.1"/>
    <property type="molecule type" value="Genomic_DNA"/>
</dbReference>
<sequence>MIYPPTTFQIDVLKARLATAEQQLAEHQRKEVDARAEINTLTAVLQATRSQHDKELEMAARQHEEALRVAVAKERAAAEERGKGVAALQAQQERTGLQEQIAFLKVQLQFALKESDKEQRAVQQLLQAAQAEAGELRAALQVRCKSAAL</sequence>
<protein>
    <submittedName>
        <fullName evidence="2">Uncharacterized protein</fullName>
    </submittedName>
</protein>